<name>A0AAN7W410_9PEZI</name>
<dbReference type="EMBL" id="JAVRQU010000012">
    <property type="protein sequence ID" value="KAK5696432.1"/>
    <property type="molecule type" value="Genomic_DNA"/>
</dbReference>
<evidence type="ECO:0000313" key="2">
    <source>
        <dbReference type="Proteomes" id="UP001310594"/>
    </source>
</evidence>
<sequence>MSISYRDIDSCDGYKRFFKRTILETQALIDKLVDLGKDGLEARIDDELVNLTAQELEMARAESVSDQEFSTLEEMSRKSIDEIRAQSSDDLNDMAAANTIFRKYLLDPQTQ</sequence>
<evidence type="ECO:0000313" key="1">
    <source>
        <dbReference type="EMBL" id="KAK5696432.1"/>
    </source>
</evidence>
<comment type="caution">
    <text evidence="1">The sequence shown here is derived from an EMBL/GenBank/DDBJ whole genome shotgun (WGS) entry which is preliminary data.</text>
</comment>
<accession>A0AAN7W410</accession>
<dbReference type="Proteomes" id="UP001310594">
    <property type="component" value="Unassembled WGS sequence"/>
</dbReference>
<dbReference type="AlphaFoldDB" id="A0AAN7W410"/>
<reference evidence="1" key="1">
    <citation type="submission" date="2023-08" db="EMBL/GenBank/DDBJ databases">
        <title>Black Yeasts Isolated from many extreme environments.</title>
        <authorList>
            <person name="Coleine C."/>
            <person name="Stajich J.E."/>
            <person name="Selbmann L."/>
        </authorList>
    </citation>
    <scope>NUCLEOTIDE SEQUENCE</scope>
    <source>
        <strain evidence="1">CCFEE 5810</strain>
    </source>
</reference>
<organism evidence="1 2">
    <name type="scientific">Elasticomyces elasticus</name>
    <dbReference type="NCBI Taxonomy" id="574655"/>
    <lineage>
        <taxon>Eukaryota</taxon>
        <taxon>Fungi</taxon>
        <taxon>Dikarya</taxon>
        <taxon>Ascomycota</taxon>
        <taxon>Pezizomycotina</taxon>
        <taxon>Dothideomycetes</taxon>
        <taxon>Dothideomycetidae</taxon>
        <taxon>Mycosphaerellales</taxon>
        <taxon>Teratosphaeriaceae</taxon>
        <taxon>Elasticomyces</taxon>
    </lineage>
</organism>
<protein>
    <submittedName>
        <fullName evidence="1">Uncharacterized protein</fullName>
    </submittedName>
</protein>
<gene>
    <name evidence="1" type="ORF">LTR97_007733</name>
</gene>
<proteinExistence type="predicted"/>